<evidence type="ECO:0000256" key="5">
    <source>
        <dbReference type="ARBA" id="ARBA00023163"/>
    </source>
</evidence>
<keyword evidence="8" id="KW-1185">Reference proteome</keyword>
<evidence type="ECO:0000313" key="7">
    <source>
        <dbReference type="EMBL" id="GAU51481.1"/>
    </source>
</evidence>
<dbReference type="Pfam" id="PF23121">
    <property type="entry name" value="SPOC_AIPP2"/>
    <property type="match status" value="1"/>
</dbReference>
<keyword evidence="1" id="KW-0479">Metal-binding</keyword>
<gene>
    <name evidence="7" type="ORF">TSUD_290680</name>
</gene>
<dbReference type="GO" id="GO:0140566">
    <property type="term" value="F:histone reader activity"/>
    <property type="evidence" value="ECO:0007669"/>
    <property type="project" value="InterPro"/>
</dbReference>
<dbReference type="PANTHER" id="PTHR33304:SF18">
    <property type="entry name" value="CHROMATIN REGULATOR PHD FAMILY-RELATED"/>
    <property type="match status" value="1"/>
</dbReference>
<sequence length="120" mass="14103">MCHLSTLACPKVLEATRHLPNVLHADMIQRSAVWPERFRKFGTNSLTIGLYFFPQNERVERYFDQLVDEMISNDLAIRSTVEKAELLIFPSTTLPCQYKRFQSKYYLWGIFKKASTIHNM</sequence>
<keyword evidence="2" id="KW-0863">Zinc-finger</keyword>
<dbReference type="Proteomes" id="UP000242715">
    <property type="component" value="Unassembled WGS sequence"/>
</dbReference>
<reference evidence="8" key="1">
    <citation type="journal article" date="2017" name="Front. Plant Sci.">
        <title>Climate Clever Clovers: New Paradigm to Reduce the Environmental Footprint of Ruminants by Breeding Low Methanogenic Forages Utilizing Haplotype Variation.</title>
        <authorList>
            <person name="Kaur P."/>
            <person name="Appels R."/>
            <person name="Bayer P.E."/>
            <person name="Keeble-Gagnere G."/>
            <person name="Wang J."/>
            <person name="Hirakawa H."/>
            <person name="Shirasawa K."/>
            <person name="Vercoe P."/>
            <person name="Stefanova K."/>
            <person name="Durmic Z."/>
            <person name="Nichols P."/>
            <person name="Revell C."/>
            <person name="Isobe S.N."/>
            <person name="Edwards D."/>
            <person name="Erskine W."/>
        </authorList>
    </citation>
    <scope>NUCLEOTIDE SEQUENCE [LARGE SCALE GENOMIC DNA]</scope>
    <source>
        <strain evidence="8">cv. Daliak</strain>
    </source>
</reference>
<evidence type="ECO:0000256" key="3">
    <source>
        <dbReference type="ARBA" id="ARBA00022833"/>
    </source>
</evidence>
<proteinExistence type="predicted"/>
<keyword evidence="5" id="KW-0804">Transcription</keyword>
<dbReference type="GO" id="GO:0034244">
    <property type="term" value="P:negative regulation of transcription elongation by RNA polymerase II"/>
    <property type="evidence" value="ECO:0007669"/>
    <property type="project" value="InterPro"/>
</dbReference>
<feature type="domain" description="AIPP2-like SPOC-like" evidence="6">
    <location>
        <begin position="2"/>
        <end position="111"/>
    </location>
</feature>
<dbReference type="GO" id="GO:0008270">
    <property type="term" value="F:zinc ion binding"/>
    <property type="evidence" value="ECO:0007669"/>
    <property type="project" value="UniProtKB-KW"/>
</dbReference>
<organism evidence="7 8">
    <name type="scientific">Trifolium subterraneum</name>
    <name type="common">Subterranean clover</name>
    <dbReference type="NCBI Taxonomy" id="3900"/>
    <lineage>
        <taxon>Eukaryota</taxon>
        <taxon>Viridiplantae</taxon>
        <taxon>Streptophyta</taxon>
        <taxon>Embryophyta</taxon>
        <taxon>Tracheophyta</taxon>
        <taxon>Spermatophyta</taxon>
        <taxon>Magnoliopsida</taxon>
        <taxon>eudicotyledons</taxon>
        <taxon>Gunneridae</taxon>
        <taxon>Pentapetalae</taxon>
        <taxon>rosids</taxon>
        <taxon>fabids</taxon>
        <taxon>Fabales</taxon>
        <taxon>Fabaceae</taxon>
        <taxon>Papilionoideae</taxon>
        <taxon>50 kb inversion clade</taxon>
        <taxon>NPAAA clade</taxon>
        <taxon>Hologalegina</taxon>
        <taxon>IRL clade</taxon>
        <taxon>Trifolieae</taxon>
        <taxon>Trifolium</taxon>
    </lineage>
</organism>
<evidence type="ECO:0000256" key="2">
    <source>
        <dbReference type="ARBA" id="ARBA00022771"/>
    </source>
</evidence>
<accession>A0A2Z6P4X8</accession>
<evidence type="ECO:0000313" key="8">
    <source>
        <dbReference type="Proteomes" id="UP000242715"/>
    </source>
</evidence>
<dbReference type="EMBL" id="DF975163">
    <property type="protein sequence ID" value="GAU51481.1"/>
    <property type="molecule type" value="Genomic_DNA"/>
</dbReference>
<evidence type="ECO:0000259" key="6">
    <source>
        <dbReference type="Pfam" id="PF23121"/>
    </source>
</evidence>
<dbReference type="PANTHER" id="PTHR33304">
    <property type="match status" value="1"/>
</dbReference>
<name>A0A2Z6P4X8_TRISU</name>
<dbReference type="AlphaFoldDB" id="A0A2Z6P4X8"/>
<protein>
    <recommendedName>
        <fullName evidence="6">AIPP2-like SPOC-like domain-containing protein</fullName>
    </recommendedName>
</protein>
<dbReference type="InterPro" id="IPR056280">
    <property type="entry name" value="AIPP2-like_SPOC"/>
</dbReference>
<evidence type="ECO:0000256" key="1">
    <source>
        <dbReference type="ARBA" id="ARBA00022723"/>
    </source>
</evidence>
<dbReference type="OrthoDB" id="1932206at2759"/>
<keyword evidence="3" id="KW-0862">Zinc</keyword>
<dbReference type="InterPro" id="IPR049914">
    <property type="entry name" value="PHD1-3/5-6"/>
</dbReference>
<keyword evidence="4" id="KW-0805">Transcription regulation</keyword>
<evidence type="ECO:0000256" key="4">
    <source>
        <dbReference type="ARBA" id="ARBA00023015"/>
    </source>
</evidence>